<dbReference type="Gene3D" id="1.10.150.130">
    <property type="match status" value="1"/>
</dbReference>
<keyword evidence="6" id="KW-1185">Reference proteome</keyword>
<dbReference type="InterPro" id="IPR002104">
    <property type="entry name" value="Integrase_catalytic"/>
</dbReference>
<dbReference type="PANTHER" id="PTHR30349">
    <property type="entry name" value="PHAGE INTEGRASE-RELATED"/>
    <property type="match status" value="1"/>
</dbReference>
<dbReference type="RefSeq" id="WP_324266208.1">
    <property type="nucleotide sequence ID" value="NZ_JAWLNX010000009.1"/>
</dbReference>
<proteinExistence type="inferred from homology"/>
<evidence type="ECO:0000313" key="5">
    <source>
        <dbReference type="EMBL" id="MEB3368683.1"/>
    </source>
</evidence>
<gene>
    <name evidence="5" type="ORF">R4I43_14840</name>
</gene>
<dbReference type="SUPFAM" id="SSF56349">
    <property type="entry name" value="DNA breaking-rejoining enzymes"/>
    <property type="match status" value="1"/>
</dbReference>
<evidence type="ECO:0000256" key="1">
    <source>
        <dbReference type="ARBA" id="ARBA00008857"/>
    </source>
</evidence>
<comment type="similarity">
    <text evidence="1">Belongs to the 'phage' integrase family.</text>
</comment>
<evidence type="ECO:0000256" key="3">
    <source>
        <dbReference type="ARBA" id="ARBA00023172"/>
    </source>
</evidence>
<comment type="caution">
    <text evidence="5">The sequence shown here is derived from an EMBL/GenBank/DDBJ whole genome shotgun (WGS) entry which is preliminary data.</text>
</comment>
<sequence>MLKTQPSERDQKAVRAALRRGLNPSWRDDEHPAETTRRLRWVQDNSRQVAELSEPDVLRRLLAALDLKLDGARAAADTIRLRRTTLGNALDYAVETKVLAENPLTEVRVKKHRTRMQQVDRRSVVNPTQARQLLGAVGEVNERLQAFFALMYFAALRPEEAANLRKHNLSLPRSGWGELFLEQSAPEIGAEWTDSRIRSEQRSLKHREDGSGRQVPCPPELTQYLHDHLDKFGTAADGRLFRGRRNGGRISSTVYGRAWAKARETALTPEQAHSPLGKRPYDLRHAAVSTWLNGGVGPTRVAEWAGHSVGVLLRVYAKCLDGGEQAARQRVEQALAV</sequence>
<name>A0ABU6AB24_9PSEU</name>
<dbReference type="Pfam" id="PF00589">
    <property type="entry name" value="Phage_integrase"/>
    <property type="match status" value="1"/>
</dbReference>
<dbReference type="InterPro" id="IPR010998">
    <property type="entry name" value="Integrase_recombinase_N"/>
</dbReference>
<evidence type="ECO:0000259" key="4">
    <source>
        <dbReference type="PROSITE" id="PS51898"/>
    </source>
</evidence>
<dbReference type="Proteomes" id="UP001327093">
    <property type="component" value="Unassembled WGS sequence"/>
</dbReference>
<feature type="domain" description="Tyr recombinase" evidence="4">
    <location>
        <begin position="120"/>
        <end position="330"/>
    </location>
</feature>
<evidence type="ECO:0000313" key="6">
    <source>
        <dbReference type="Proteomes" id="UP001327093"/>
    </source>
</evidence>
<keyword evidence="3" id="KW-0233">DNA recombination</keyword>
<evidence type="ECO:0000256" key="2">
    <source>
        <dbReference type="ARBA" id="ARBA00023125"/>
    </source>
</evidence>
<accession>A0ABU6AB24</accession>
<dbReference type="InterPro" id="IPR013762">
    <property type="entry name" value="Integrase-like_cat_sf"/>
</dbReference>
<dbReference type="PANTHER" id="PTHR30349:SF64">
    <property type="entry name" value="PROPHAGE INTEGRASE INTD-RELATED"/>
    <property type="match status" value="1"/>
</dbReference>
<reference evidence="5 6" key="1">
    <citation type="submission" date="2023-10" db="EMBL/GenBank/DDBJ databases">
        <title>Saccharopolyspora sp. nov., isolated from mangrove soil.</title>
        <authorList>
            <person name="Lu Y."/>
            <person name="Liu W."/>
        </authorList>
    </citation>
    <scope>NUCLEOTIDE SEQUENCE [LARGE SCALE GENOMIC DNA]</scope>
    <source>
        <strain evidence="5 6">S2-29</strain>
    </source>
</reference>
<organism evidence="5 6">
    <name type="scientific">Saccharopolyspora mangrovi</name>
    <dbReference type="NCBI Taxonomy" id="3082379"/>
    <lineage>
        <taxon>Bacteria</taxon>
        <taxon>Bacillati</taxon>
        <taxon>Actinomycetota</taxon>
        <taxon>Actinomycetes</taxon>
        <taxon>Pseudonocardiales</taxon>
        <taxon>Pseudonocardiaceae</taxon>
        <taxon>Saccharopolyspora</taxon>
    </lineage>
</organism>
<dbReference type="InterPro" id="IPR011010">
    <property type="entry name" value="DNA_brk_join_enz"/>
</dbReference>
<protein>
    <submittedName>
        <fullName evidence="5">Tyrosine-type recombinase/integrase</fullName>
    </submittedName>
</protein>
<dbReference type="PROSITE" id="PS51898">
    <property type="entry name" value="TYR_RECOMBINASE"/>
    <property type="match status" value="1"/>
</dbReference>
<dbReference type="EMBL" id="JAWLNX010000009">
    <property type="protein sequence ID" value="MEB3368683.1"/>
    <property type="molecule type" value="Genomic_DNA"/>
</dbReference>
<dbReference type="Gene3D" id="1.10.443.10">
    <property type="entry name" value="Intergrase catalytic core"/>
    <property type="match status" value="1"/>
</dbReference>
<dbReference type="InterPro" id="IPR050090">
    <property type="entry name" value="Tyrosine_recombinase_XerCD"/>
</dbReference>
<keyword evidence="2" id="KW-0238">DNA-binding</keyword>